<evidence type="ECO:0000256" key="3">
    <source>
        <dbReference type="ARBA" id="ARBA00022729"/>
    </source>
</evidence>
<dbReference type="Proteomes" id="UP000007174">
    <property type="component" value="Unassembled WGS sequence"/>
</dbReference>
<sequence length="389" mass="40810">MTGIRITTPSATSTVPGGGGIACPALPSGLGASSSVLPDPFTFQNGGKVTSKADWTCKQAEISAQLQRVELGTLPPKPQSVTASYSGNKLTINVSDGGKSTSFAVTITKPSGNSVPAIIAFGAASIPIPSSVGTITFNNDEIAQQQGSGSRGKGKFYDLYGSGHSAGALMAWSWAVSRIVDALELTPSVGIDPRRLGVTGCSRNGKGAMVAGAFEPRIALTLPQESGAGGAGCWRIADWQNRNGFTVQDAKQIVGENPWFGPAFNQYTGSVDRLPFDHHMLAGLIAPRAMYVMENPDFEWLGTMSTYGCMGGARKQWRALGALDGFGYSQVGNHGHCSFPAAQQGELNAFIGRFLLGQAGVSTGVFRTDQTYNSFNVDSWSPWTVPTLV</sequence>
<evidence type="ECO:0000256" key="7">
    <source>
        <dbReference type="ARBA" id="ARBA00026105"/>
    </source>
</evidence>
<evidence type="ECO:0000256" key="6">
    <source>
        <dbReference type="ARBA" id="ARBA00024511"/>
    </source>
</evidence>
<accession>H1VPC4</accession>
<dbReference type="Gene3D" id="3.40.50.1820">
    <property type="entry name" value="alpha/beta hydrolase"/>
    <property type="match status" value="1"/>
</dbReference>
<evidence type="ECO:0000256" key="1">
    <source>
        <dbReference type="ARBA" id="ARBA00010092"/>
    </source>
</evidence>
<comment type="catalytic activity">
    <reaction evidence="6">
        <text>a 4-O-methyl-alpha-D-glucuronosyl ester derivative + H2O = 4-O-methyl-alpha-D-glucuronate derivative + an alcohol + H(+)</text>
        <dbReference type="Rhea" id="RHEA:67452"/>
        <dbReference type="ChEBI" id="CHEBI:15377"/>
        <dbReference type="ChEBI" id="CHEBI:15378"/>
        <dbReference type="ChEBI" id="CHEBI:30879"/>
        <dbReference type="ChEBI" id="CHEBI:171667"/>
        <dbReference type="ChEBI" id="CHEBI:171668"/>
        <dbReference type="EC" id="3.1.1.117"/>
    </reaction>
    <physiologicalReaction direction="left-to-right" evidence="6">
        <dbReference type="Rhea" id="RHEA:67453"/>
    </physiologicalReaction>
</comment>
<comment type="similarity">
    <text evidence="1">Belongs to the carbohydrate esterase 15 (CE15) family.</text>
</comment>
<dbReference type="EMBL" id="CACQ02005125">
    <property type="protein sequence ID" value="CCF42078.1"/>
    <property type="molecule type" value="Genomic_DNA"/>
</dbReference>
<reference evidence="10" key="1">
    <citation type="journal article" date="2012" name="Nat. Genet.">
        <title>Lifestyle transitions in plant pathogenic Colletotrichum fungi deciphered by genome and transcriptome analyses.</title>
        <authorList>
            <person name="O'Connell R.J."/>
            <person name="Thon M.R."/>
            <person name="Hacquard S."/>
            <person name="Amyotte S.G."/>
            <person name="Kleemann J."/>
            <person name="Torres M.F."/>
            <person name="Damm U."/>
            <person name="Buiate E.A."/>
            <person name="Epstein L."/>
            <person name="Alkan N."/>
            <person name="Altmueller J."/>
            <person name="Alvarado-Balderrama L."/>
            <person name="Bauser C.A."/>
            <person name="Becker C."/>
            <person name="Birren B.W."/>
            <person name="Chen Z."/>
            <person name="Choi J."/>
            <person name="Crouch J.A."/>
            <person name="Duvick J.P."/>
            <person name="Farman M.A."/>
            <person name="Gan P."/>
            <person name="Heiman D."/>
            <person name="Henrissat B."/>
            <person name="Howard R.J."/>
            <person name="Kabbage M."/>
            <person name="Koch C."/>
            <person name="Kracher B."/>
            <person name="Kubo Y."/>
            <person name="Law A.D."/>
            <person name="Lebrun M.-H."/>
            <person name="Lee Y.-H."/>
            <person name="Miyara I."/>
            <person name="Moore N."/>
            <person name="Neumann U."/>
            <person name="Nordstroem K."/>
            <person name="Panaccione D.G."/>
            <person name="Panstruga R."/>
            <person name="Place M."/>
            <person name="Proctor R.H."/>
            <person name="Prusky D."/>
            <person name="Rech G."/>
            <person name="Reinhardt R."/>
            <person name="Rollins J.A."/>
            <person name="Rounsley S."/>
            <person name="Schardl C.L."/>
            <person name="Schwartz D.C."/>
            <person name="Shenoy N."/>
            <person name="Shirasu K."/>
            <person name="Sikhakolli U.R."/>
            <person name="Stueber K."/>
            <person name="Sukno S.A."/>
            <person name="Sweigard J.A."/>
            <person name="Takano Y."/>
            <person name="Takahara H."/>
            <person name="Trail F."/>
            <person name="van der Does H.C."/>
            <person name="Voll L.M."/>
            <person name="Will I."/>
            <person name="Young S."/>
            <person name="Zeng Q."/>
            <person name="Zhang J."/>
            <person name="Zhou S."/>
            <person name="Dickman M.B."/>
            <person name="Schulze-Lefert P."/>
            <person name="Ver Loren van Themaat E."/>
            <person name="Ma L.-J."/>
            <person name="Vaillancourt L.J."/>
        </authorList>
    </citation>
    <scope>NUCLEOTIDE SEQUENCE [LARGE SCALE GENOMIC DNA]</scope>
    <source>
        <strain evidence="10">IMI 349063</strain>
    </source>
</reference>
<name>H1VPC4_COLHI</name>
<dbReference type="ESTHER" id="9pezi-h1vpc4">
    <property type="family name" value="Glucuronoyl_esterase"/>
</dbReference>
<proteinExistence type="inferred from homology"/>
<dbReference type="InterPro" id="IPR054579">
    <property type="entry name" value="GCE-like_dom"/>
</dbReference>
<dbReference type="HOGENOM" id="CLU_028869_1_1_1"/>
<dbReference type="PROSITE" id="PS51257">
    <property type="entry name" value="PROKAR_LIPOPROTEIN"/>
    <property type="match status" value="1"/>
</dbReference>
<organism evidence="9 10">
    <name type="scientific">Colletotrichum higginsianum (strain IMI 349063)</name>
    <name type="common">Crucifer anthracnose fungus</name>
    <dbReference type="NCBI Taxonomy" id="759273"/>
    <lineage>
        <taxon>Eukaryota</taxon>
        <taxon>Fungi</taxon>
        <taxon>Dikarya</taxon>
        <taxon>Ascomycota</taxon>
        <taxon>Pezizomycotina</taxon>
        <taxon>Sordariomycetes</taxon>
        <taxon>Hypocreomycetidae</taxon>
        <taxon>Glomerellales</taxon>
        <taxon>Glomerellaceae</taxon>
        <taxon>Colletotrichum</taxon>
        <taxon>Colletotrichum destructivum species complex</taxon>
    </lineage>
</organism>
<evidence type="ECO:0000256" key="5">
    <source>
        <dbReference type="ARBA" id="ARBA00023185"/>
    </source>
</evidence>
<dbReference type="GO" id="GO:0052689">
    <property type="term" value="F:carboxylic ester hydrolase activity"/>
    <property type="evidence" value="ECO:0007669"/>
    <property type="project" value="UniProtKB-KW"/>
</dbReference>
<feature type="domain" description="4-O-methyl-glucuronoyl methylesterase-like" evidence="8">
    <location>
        <begin position="92"/>
        <end position="321"/>
    </location>
</feature>
<keyword evidence="3" id="KW-0732">Signal</keyword>
<dbReference type="SUPFAM" id="SSF53474">
    <property type="entry name" value="alpha/beta-Hydrolases"/>
    <property type="match status" value="1"/>
</dbReference>
<keyword evidence="5" id="KW-0439">Lignin degradation</keyword>
<dbReference type="Pfam" id="PF22244">
    <property type="entry name" value="GCE_fung"/>
    <property type="match status" value="1"/>
</dbReference>
<dbReference type="STRING" id="759273.H1VPC4"/>
<gene>
    <name evidence="9" type="ORF">CH063_12167</name>
</gene>
<dbReference type="EC" id="3.1.1.117" evidence="7"/>
<evidence type="ECO:0000313" key="10">
    <source>
        <dbReference type="Proteomes" id="UP000007174"/>
    </source>
</evidence>
<protein>
    <recommendedName>
        <fullName evidence="7">(4-O-methyl)-D-glucuronate--lignin esterase</fullName>
        <ecNumber evidence="7">3.1.1.117</ecNumber>
    </recommendedName>
</protein>
<evidence type="ECO:0000256" key="2">
    <source>
        <dbReference type="ARBA" id="ARBA00022487"/>
    </source>
</evidence>
<evidence type="ECO:0000256" key="4">
    <source>
        <dbReference type="ARBA" id="ARBA00022801"/>
    </source>
</evidence>
<evidence type="ECO:0000313" key="9">
    <source>
        <dbReference type="EMBL" id="CCF42078.1"/>
    </source>
</evidence>
<evidence type="ECO:0000259" key="8">
    <source>
        <dbReference type="Pfam" id="PF22244"/>
    </source>
</evidence>
<dbReference type="GO" id="GO:0046274">
    <property type="term" value="P:lignin catabolic process"/>
    <property type="evidence" value="ECO:0007669"/>
    <property type="project" value="UniProtKB-KW"/>
</dbReference>
<keyword evidence="2" id="KW-0719">Serine esterase</keyword>
<keyword evidence="4" id="KW-0378">Hydrolase</keyword>
<dbReference type="InterPro" id="IPR029058">
    <property type="entry name" value="AB_hydrolase_fold"/>
</dbReference>
<dbReference type="AlphaFoldDB" id="H1VPC4"/>
<dbReference type="VEuPathDB" id="FungiDB:CH63R_13851"/>
<dbReference type="eggNOG" id="ENOG502QS8Y">
    <property type="taxonomic scope" value="Eukaryota"/>
</dbReference>